<evidence type="ECO:0000256" key="1">
    <source>
        <dbReference type="ARBA" id="ARBA00023015"/>
    </source>
</evidence>
<dbReference type="EMBL" id="JAFJYC010000001">
    <property type="protein sequence ID" value="MBT9432005.1"/>
    <property type="molecule type" value="Genomic_DNA"/>
</dbReference>
<comment type="caution">
    <text evidence="4">The sequence shown here is derived from an EMBL/GenBank/DDBJ whole genome shotgun (WGS) entry which is preliminary data.</text>
</comment>
<sequence length="219" mass="25690">MMLFTVRQRKIIEILWMVRDFITVKDIADEIAFSEKTVRSELNIIGHEIHHNNIGKLFAKTNKGFFLDVDRAAFDKISATFIDKHIDNRIQSRLARVLVMLLTMTKVTLQELADGAYLDKSGLKKYLTEAEQWLARFEVRLHKSETYYSLEASEAALRKVYWHLFLELKSRLKKDAAALEEIHERHHISLDESDYLAIKVLFKKEMNYFDPVIKTLDSL</sequence>
<evidence type="ECO:0000259" key="3">
    <source>
        <dbReference type="Pfam" id="PF05043"/>
    </source>
</evidence>
<evidence type="ECO:0000313" key="5">
    <source>
        <dbReference type="Proteomes" id="UP000811282"/>
    </source>
</evidence>
<dbReference type="PANTHER" id="PTHR30185">
    <property type="entry name" value="CRYPTIC BETA-GLUCOSIDE BGL OPERON ANTITERMINATOR"/>
    <property type="match status" value="1"/>
</dbReference>
<feature type="domain" description="Mga helix-turn-helix" evidence="3">
    <location>
        <begin position="95"/>
        <end position="165"/>
    </location>
</feature>
<protein>
    <recommendedName>
        <fullName evidence="3">Mga helix-turn-helix domain-containing protein</fullName>
    </recommendedName>
</protein>
<organism evidence="4 5">
    <name type="scientific">Candidatus Sodalis endolongispinus</name>
    <dbReference type="NCBI Taxonomy" id="2812662"/>
    <lineage>
        <taxon>Bacteria</taxon>
        <taxon>Pseudomonadati</taxon>
        <taxon>Pseudomonadota</taxon>
        <taxon>Gammaproteobacteria</taxon>
        <taxon>Enterobacterales</taxon>
        <taxon>Bruguierivoracaceae</taxon>
        <taxon>Sodalis</taxon>
    </lineage>
</organism>
<accession>A0ABS5YAG4</accession>
<dbReference type="Proteomes" id="UP000811282">
    <property type="component" value="Unassembled WGS sequence"/>
</dbReference>
<keyword evidence="1" id="KW-0805">Transcription regulation</keyword>
<evidence type="ECO:0000256" key="2">
    <source>
        <dbReference type="ARBA" id="ARBA00023163"/>
    </source>
</evidence>
<dbReference type="Pfam" id="PF05043">
    <property type="entry name" value="Mga"/>
    <property type="match status" value="1"/>
</dbReference>
<name>A0ABS5YAG4_9GAMM</name>
<dbReference type="InterPro" id="IPR050661">
    <property type="entry name" value="BglG_antiterminators"/>
</dbReference>
<keyword evidence="2" id="KW-0804">Transcription</keyword>
<dbReference type="InterPro" id="IPR007737">
    <property type="entry name" value="Mga_HTH"/>
</dbReference>
<gene>
    <name evidence="4" type="ORF">JZM24_07380</name>
</gene>
<keyword evidence="5" id="KW-1185">Reference proteome</keyword>
<dbReference type="PANTHER" id="PTHR30185:SF12">
    <property type="entry name" value="TRANSCRIPTIONAL REGULATOR MANR"/>
    <property type="match status" value="1"/>
</dbReference>
<proteinExistence type="predicted"/>
<reference evidence="4 5" key="1">
    <citation type="journal article" date="2021" name="Genome Biol. Evol.">
        <title>The evolution of interdependence in a four-way mealybug symbiosis.</title>
        <authorList>
            <person name="Garber A.I."/>
            <person name="Kupper M."/>
            <person name="Laetsch D.R."/>
            <person name="Weldon S.R."/>
            <person name="Ladinsky M.S."/>
            <person name="Bjorkman P.J."/>
            <person name="McCutcheon J.P."/>
        </authorList>
    </citation>
    <scope>NUCLEOTIDE SEQUENCE [LARGE SCALE GENOMIC DNA]</scope>
    <source>
        <strain evidence="4">SOD</strain>
    </source>
</reference>
<evidence type="ECO:0000313" key="4">
    <source>
        <dbReference type="EMBL" id="MBT9432005.1"/>
    </source>
</evidence>